<dbReference type="PANTHER" id="PTHR48090:SF1">
    <property type="entry name" value="PROPHAGE BACTOPRENOL GLUCOSYL TRANSFERASE HOMOLOG"/>
    <property type="match status" value="1"/>
</dbReference>
<keyword evidence="3 9" id="KW-0808">Transferase</keyword>
<evidence type="ECO:0000256" key="3">
    <source>
        <dbReference type="ARBA" id="ARBA00022679"/>
    </source>
</evidence>
<keyword evidence="4 7" id="KW-0812">Transmembrane</keyword>
<dbReference type="GO" id="GO:0016757">
    <property type="term" value="F:glycosyltransferase activity"/>
    <property type="evidence" value="ECO:0007669"/>
    <property type="project" value="UniProtKB-KW"/>
</dbReference>
<gene>
    <name evidence="9" type="ORF">C8D86_103133</name>
</gene>
<organism evidence="9 10">
    <name type="scientific">Aquicella lusitana</name>
    <dbReference type="NCBI Taxonomy" id="254246"/>
    <lineage>
        <taxon>Bacteria</taxon>
        <taxon>Pseudomonadati</taxon>
        <taxon>Pseudomonadota</taxon>
        <taxon>Gammaproteobacteria</taxon>
        <taxon>Legionellales</taxon>
        <taxon>Coxiellaceae</taxon>
        <taxon>Aquicella</taxon>
    </lineage>
</organism>
<evidence type="ECO:0000313" key="9">
    <source>
        <dbReference type="EMBL" id="RDI48168.1"/>
    </source>
</evidence>
<evidence type="ECO:0000259" key="8">
    <source>
        <dbReference type="Pfam" id="PF00535"/>
    </source>
</evidence>
<dbReference type="PANTHER" id="PTHR48090">
    <property type="entry name" value="UNDECAPRENYL-PHOSPHATE 4-DEOXY-4-FORMAMIDO-L-ARABINOSE TRANSFERASE-RELATED"/>
    <property type="match status" value="1"/>
</dbReference>
<dbReference type="RefSeq" id="WP_114833642.1">
    <property type="nucleotide sequence ID" value="NZ_LR699114.1"/>
</dbReference>
<evidence type="ECO:0000256" key="1">
    <source>
        <dbReference type="ARBA" id="ARBA00004141"/>
    </source>
</evidence>
<dbReference type="InterPro" id="IPR029044">
    <property type="entry name" value="Nucleotide-diphossugar_trans"/>
</dbReference>
<feature type="domain" description="Glycosyltransferase 2-like" evidence="8">
    <location>
        <begin position="4"/>
        <end position="168"/>
    </location>
</feature>
<dbReference type="OrthoDB" id="9811884at2"/>
<evidence type="ECO:0000256" key="2">
    <source>
        <dbReference type="ARBA" id="ARBA00022676"/>
    </source>
</evidence>
<sequence length="314" mass="35919">MELSIVTTLYNSSEYIQEFYKRIVTCAEKISNNYEIVFVNDASPDDSLRKVLELYASNNNIQVVDLAINAGHHQALMSGLQYAKGDLIFLIDVDLEEPPELLATFWSEYHASKGIDMIYGVQDQRKGGWFEKISGKLFYKAFNFLSKVKIPENFLTVRLMSRRYVNQLLRFKESDLMFSLAVELTGFDRRAIPVCKGSRETTSYNFLKKTYIALNAIVSATTKPLWMAFFLGLTVATLSCIYIIKIIIFALMYSSIPKGWPALIVSVWFFSGLIIMFLGLIGLYLAKMFNEVKRRPVSILRQHYVSEKGNTNCD</sequence>
<dbReference type="Proteomes" id="UP000254720">
    <property type="component" value="Unassembled WGS sequence"/>
</dbReference>
<feature type="transmembrane region" description="Helical" evidence="7">
    <location>
        <begin position="225"/>
        <end position="253"/>
    </location>
</feature>
<dbReference type="SUPFAM" id="SSF53448">
    <property type="entry name" value="Nucleotide-diphospho-sugar transferases"/>
    <property type="match status" value="1"/>
</dbReference>
<dbReference type="InterPro" id="IPR050256">
    <property type="entry name" value="Glycosyltransferase_2"/>
</dbReference>
<protein>
    <submittedName>
        <fullName evidence="9">Putative glycosyltransferase</fullName>
    </submittedName>
</protein>
<dbReference type="GO" id="GO:0005886">
    <property type="term" value="C:plasma membrane"/>
    <property type="evidence" value="ECO:0007669"/>
    <property type="project" value="TreeGrafter"/>
</dbReference>
<keyword evidence="10" id="KW-1185">Reference proteome</keyword>
<evidence type="ECO:0000313" key="10">
    <source>
        <dbReference type="Proteomes" id="UP000254720"/>
    </source>
</evidence>
<evidence type="ECO:0000256" key="6">
    <source>
        <dbReference type="ARBA" id="ARBA00023136"/>
    </source>
</evidence>
<dbReference type="CDD" id="cd04187">
    <property type="entry name" value="DPM1_like_bac"/>
    <property type="match status" value="1"/>
</dbReference>
<dbReference type="EMBL" id="QQAX01000003">
    <property type="protein sequence ID" value="RDI48168.1"/>
    <property type="molecule type" value="Genomic_DNA"/>
</dbReference>
<name>A0A370GWU9_9COXI</name>
<keyword evidence="6 7" id="KW-0472">Membrane</keyword>
<comment type="subcellular location">
    <subcellularLocation>
        <location evidence="1">Membrane</location>
        <topology evidence="1">Multi-pass membrane protein</topology>
    </subcellularLocation>
</comment>
<accession>A0A370GWU9</accession>
<keyword evidence="2" id="KW-0328">Glycosyltransferase</keyword>
<keyword evidence="5 7" id="KW-1133">Transmembrane helix</keyword>
<evidence type="ECO:0000256" key="7">
    <source>
        <dbReference type="SAM" id="Phobius"/>
    </source>
</evidence>
<evidence type="ECO:0000256" key="4">
    <source>
        <dbReference type="ARBA" id="ARBA00022692"/>
    </source>
</evidence>
<reference evidence="9 10" key="1">
    <citation type="submission" date="2018-07" db="EMBL/GenBank/DDBJ databases">
        <title>Genomic Encyclopedia of Type Strains, Phase IV (KMG-IV): sequencing the most valuable type-strain genomes for metagenomic binning, comparative biology and taxonomic classification.</title>
        <authorList>
            <person name="Goeker M."/>
        </authorList>
    </citation>
    <scope>NUCLEOTIDE SEQUENCE [LARGE SCALE GENOMIC DNA]</scope>
    <source>
        <strain evidence="9 10">DSM 16500</strain>
    </source>
</reference>
<dbReference type="InterPro" id="IPR001173">
    <property type="entry name" value="Glyco_trans_2-like"/>
</dbReference>
<evidence type="ECO:0000256" key="5">
    <source>
        <dbReference type="ARBA" id="ARBA00022989"/>
    </source>
</evidence>
<dbReference type="AlphaFoldDB" id="A0A370GWU9"/>
<dbReference type="Gene3D" id="3.90.550.10">
    <property type="entry name" value="Spore Coat Polysaccharide Biosynthesis Protein SpsA, Chain A"/>
    <property type="match status" value="1"/>
</dbReference>
<proteinExistence type="predicted"/>
<feature type="transmembrane region" description="Helical" evidence="7">
    <location>
        <begin position="259"/>
        <end position="286"/>
    </location>
</feature>
<comment type="caution">
    <text evidence="9">The sequence shown here is derived from an EMBL/GenBank/DDBJ whole genome shotgun (WGS) entry which is preliminary data.</text>
</comment>
<dbReference type="Pfam" id="PF00535">
    <property type="entry name" value="Glycos_transf_2"/>
    <property type="match status" value="1"/>
</dbReference>